<keyword evidence="2" id="KW-0408">Iron</keyword>
<evidence type="ECO:0000256" key="1">
    <source>
        <dbReference type="ARBA" id="ARBA00022723"/>
    </source>
</evidence>
<gene>
    <name evidence="5" type="ORF">PUP29_04005</name>
</gene>
<dbReference type="InterPro" id="IPR017900">
    <property type="entry name" value="4Fe4S_Fe_S_CS"/>
</dbReference>
<feature type="domain" description="4Fe-4S ferredoxin-type" evidence="4">
    <location>
        <begin position="38"/>
        <end position="65"/>
    </location>
</feature>
<evidence type="ECO:0000256" key="2">
    <source>
        <dbReference type="ARBA" id="ARBA00023004"/>
    </source>
</evidence>
<evidence type="ECO:0000259" key="4">
    <source>
        <dbReference type="PROSITE" id="PS51379"/>
    </source>
</evidence>
<dbReference type="GO" id="GO:0051536">
    <property type="term" value="F:iron-sulfur cluster binding"/>
    <property type="evidence" value="ECO:0007669"/>
    <property type="project" value="UniProtKB-KW"/>
</dbReference>
<organism evidence="5">
    <name type="scientific">Christensenella massiliensis</name>
    <dbReference type="NCBI Taxonomy" id="1805714"/>
    <lineage>
        <taxon>Bacteria</taxon>
        <taxon>Bacillati</taxon>
        <taxon>Bacillota</taxon>
        <taxon>Clostridia</taxon>
        <taxon>Christensenellales</taxon>
        <taxon>Christensenellaceae</taxon>
        <taxon>Christensenella</taxon>
    </lineage>
</organism>
<dbReference type="SUPFAM" id="SSF54862">
    <property type="entry name" value="4Fe-4S ferredoxins"/>
    <property type="match status" value="1"/>
</dbReference>
<dbReference type="PROSITE" id="PS00198">
    <property type="entry name" value="4FE4S_FER_1"/>
    <property type="match status" value="1"/>
</dbReference>
<dbReference type="AlphaFoldDB" id="A0AAU8ABH1"/>
<evidence type="ECO:0000313" key="5">
    <source>
        <dbReference type="EMBL" id="XCC63087.1"/>
    </source>
</evidence>
<name>A0AAU8ABH1_9FIRM</name>
<protein>
    <submittedName>
        <fullName evidence="5">4Fe-4S binding protein</fullName>
    </submittedName>
</protein>
<dbReference type="Gene3D" id="3.30.70.20">
    <property type="match status" value="1"/>
</dbReference>
<accession>A0AAU8ABH1</accession>
<reference evidence="5" key="1">
    <citation type="submission" date="2023-02" db="EMBL/GenBank/DDBJ databases">
        <title>Gut commensal Christensenella minuta modulates host metabolism via a new class of secondary bile acids.</title>
        <authorList>
            <person name="Liu C."/>
        </authorList>
    </citation>
    <scope>NUCLEOTIDE SEQUENCE</scope>
    <source>
        <strain evidence="5">CA70</strain>
    </source>
</reference>
<dbReference type="RefSeq" id="WP_079547108.1">
    <property type="nucleotide sequence ID" value="NZ_CP117826.1"/>
</dbReference>
<proteinExistence type="predicted"/>
<keyword evidence="1" id="KW-0479">Metal-binding</keyword>
<evidence type="ECO:0000256" key="3">
    <source>
        <dbReference type="ARBA" id="ARBA00023014"/>
    </source>
</evidence>
<dbReference type="PROSITE" id="PS51379">
    <property type="entry name" value="4FE4S_FER_2"/>
    <property type="match status" value="1"/>
</dbReference>
<dbReference type="EMBL" id="CP117826">
    <property type="protein sequence ID" value="XCC63087.1"/>
    <property type="molecule type" value="Genomic_DNA"/>
</dbReference>
<sequence length="65" mass="6945">MKQEKANITVDLNRCPQNHPCPSVNICPTGALYQNGFDAPAADMEQCIGCGKCVRYCPMGAISLG</sequence>
<dbReference type="GO" id="GO:0046872">
    <property type="term" value="F:metal ion binding"/>
    <property type="evidence" value="ECO:0007669"/>
    <property type="project" value="UniProtKB-KW"/>
</dbReference>
<dbReference type="Pfam" id="PF00037">
    <property type="entry name" value="Fer4"/>
    <property type="match status" value="1"/>
</dbReference>
<dbReference type="InterPro" id="IPR017896">
    <property type="entry name" value="4Fe4S_Fe-S-bd"/>
</dbReference>
<keyword evidence="3" id="KW-0411">Iron-sulfur</keyword>